<accession>A0A3P6BL48</accession>
<protein>
    <submittedName>
        <fullName evidence="1">Uncharacterized protein</fullName>
    </submittedName>
</protein>
<dbReference type="EMBL" id="LR031575">
    <property type="protein sequence ID" value="VDD06817.1"/>
    <property type="molecule type" value="Genomic_DNA"/>
</dbReference>
<reference evidence="1" key="1">
    <citation type="submission" date="2018-11" db="EMBL/GenBank/DDBJ databases">
        <authorList>
            <consortium name="Genoscope - CEA"/>
            <person name="William W."/>
        </authorList>
    </citation>
    <scope>NUCLEOTIDE SEQUENCE</scope>
</reference>
<dbReference type="AlphaFoldDB" id="A0A3P6BL48"/>
<name>A0A3P6BL48_BRACM</name>
<organism evidence="1">
    <name type="scientific">Brassica campestris</name>
    <name type="common">Field mustard</name>
    <dbReference type="NCBI Taxonomy" id="3711"/>
    <lineage>
        <taxon>Eukaryota</taxon>
        <taxon>Viridiplantae</taxon>
        <taxon>Streptophyta</taxon>
        <taxon>Embryophyta</taxon>
        <taxon>Tracheophyta</taxon>
        <taxon>Spermatophyta</taxon>
        <taxon>Magnoliopsida</taxon>
        <taxon>eudicotyledons</taxon>
        <taxon>Gunneridae</taxon>
        <taxon>Pentapetalae</taxon>
        <taxon>rosids</taxon>
        <taxon>malvids</taxon>
        <taxon>Brassicales</taxon>
        <taxon>Brassicaceae</taxon>
        <taxon>Brassiceae</taxon>
        <taxon>Brassica</taxon>
    </lineage>
</organism>
<sequence>MSNLSWCQRKTLIVMLLLTRRRIGKNTMMKKRRGYNIYFGMKKRRSILGKIPLPRSR</sequence>
<gene>
    <name evidence="1" type="ORF">BRAA08T34742Z</name>
</gene>
<proteinExistence type="predicted"/>
<evidence type="ECO:0000313" key="1">
    <source>
        <dbReference type="EMBL" id="VDD06817.1"/>
    </source>
</evidence>